<evidence type="ECO:0000313" key="5">
    <source>
        <dbReference type="EMBL" id="WFP16107.1"/>
    </source>
</evidence>
<comment type="similarity">
    <text evidence="2">Belongs to the bacterial solute-binding protein SsuA/TauA family.</text>
</comment>
<evidence type="ECO:0000259" key="4">
    <source>
        <dbReference type="Pfam" id="PF09084"/>
    </source>
</evidence>
<feature type="domain" description="SsuA/THI5-like" evidence="4">
    <location>
        <begin position="65"/>
        <end position="280"/>
    </location>
</feature>
<gene>
    <name evidence="5" type="ORF">P8192_12010</name>
</gene>
<evidence type="ECO:0000256" key="2">
    <source>
        <dbReference type="ARBA" id="ARBA00010742"/>
    </source>
</evidence>
<dbReference type="Proteomes" id="UP001219037">
    <property type="component" value="Chromosome"/>
</dbReference>
<evidence type="ECO:0000256" key="1">
    <source>
        <dbReference type="ARBA" id="ARBA00004418"/>
    </source>
</evidence>
<dbReference type="InterPro" id="IPR015168">
    <property type="entry name" value="SsuA/THI5"/>
</dbReference>
<organism evidence="5 6">
    <name type="scientific">Citricoccus muralis</name>
    <dbReference type="NCBI Taxonomy" id="169134"/>
    <lineage>
        <taxon>Bacteria</taxon>
        <taxon>Bacillati</taxon>
        <taxon>Actinomycetota</taxon>
        <taxon>Actinomycetes</taxon>
        <taxon>Micrococcales</taxon>
        <taxon>Micrococcaceae</taxon>
        <taxon>Citricoccus</taxon>
    </lineage>
</organism>
<dbReference type="EMBL" id="CP121252">
    <property type="protein sequence ID" value="WFP16107.1"/>
    <property type="molecule type" value="Genomic_DNA"/>
</dbReference>
<dbReference type="SUPFAM" id="SSF53850">
    <property type="entry name" value="Periplasmic binding protein-like II"/>
    <property type="match status" value="1"/>
</dbReference>
<dbReference type="PANTHER" id="PTHR30024">
    <property type="entry name" value="ALIPHATIC SULFONATES-BINDING PROTEIN-RELATED"/>
    <property type="match status" value="1"/>
</dbReference>
<dbReference type="PANTHER" id="PTHR30024:SF47">
    <property type="entry name" value="TAURINE-BINDING PERIPLASMIC PROTEIN"/>
    <property type="match status" value="1"/>
</dbReference>
<dbReference type="RefSeq" id="WP_278157269.1">
    <property type="nucleotide sequence ID" value="NZ_CP121252.1"/>
</dbReference>
<sequence>MTTHIADPRPSTRLGTRRRFIAVLGVTSLALGLAACGSDEPTNATGNGDDAELEQVTVGAIPIGDVAPLHVAISEGFFEEEGLEVEIVNTTGGAVAVPGVVAGDYDFAFGNTVSLMVARDQGLPLRYVSNGATTTGEPGADFAAVVAPEDSELHETADLSGEQTSSNNLNNIGDTAIRLAVDEAGADGADIEFVELAFGEAEAAVTNGNVSSALLLEPYLTAALDHGLKPIAWPYAEAHPDLDIGGYFTSEETLADRPDTVEAFQRAMERSLEFSQDNPEVVREVIGTYTTIDEEMLERITLPRFSSEFSREGLSVLGEAAARHGVISEEPNLDELLPPQ</sequence>
<dbReference type="Pfam" id="PF09084">
    <property type="entry name" value="NMT1"/>
    <property type="match status" value="1"/>
</dbReference>
<evidence type="ECO:0000313" key="6">
    <source>
        <dbReference type="Proteomes" id="UP001219037"/>
    </source>
</evidence>
<dbReference type="PROSITE" id="PS51318">
    <property type="entry name" value="TAT"/>
    <property type="match status" value="1"/>
</dbReference>
<name>A0ABY8H626_9MICC</name>
<keyword evidence="3" id="KW-0732">Signal</keyword>
<reference evidence="5 6" key="1">
    <citation type="submission" date="2023-04" db="EMBL/GenBank/DDBJ databases">
        <title>Funneling lignin-derived compounds into biodiesel using alkali-halophilic Citricoccus sp. P2.</title>
        <authorList>
            <person name="Luo C.-B."/>
        </authorList>
    </citation>
    <scope>NUCLEOTIDE SEQUENCE [LARGE SCALE GENOMIC DNA]</scope>
    <source>
        <strain evidence="5 6">P2</strain>
    </source>
</reference>
<evidence type="ECO:0000256" key="3">
    <source>
        <dbReference type="ARBA" id="ARBA00022729"/>
    </source>
</evidence>
<protein>
    <submittedName>
        <fullName evidence="5">ABC transporter substrate-binding protein</fullName>
    </submittedName>
</protein>
<proteinExistence type="inferred from homology"/>
<dbReference type="Gene3D" id="3.40.190.10">
    <property type="entry name" value="Periplasmic binding protein-like II"/>
    <property type="match status" value="2"/>
</dbReference>
<accession>A0ABY8H626</accession>
<comment type="subcellular location">
    <subcellularLocation>
        <location evidence="1">Periplasm</location>
    </subcellularLocation>
</comment>
<keyword evidence="6" id="KW-1185">Reference proteome</keyword>
<dbReference type="InterPro" id="IPR006311">
    <property type="entry name" value="TAT_signal"/>
</dbReference>